<evidence type="ECO:0000256" key="10">
    <source>
        <dbReference type="SAM" id="MobiDB-lite"/>
    </source>
</evidence>
<evidence type="ECO:0000256" key="8">
    <source>
        <dbReference type="ARBA" id="ARBA00023242"/>
    </source>
</evidence>
<dbReference type="InterPro" id="IPR003084">
    <property type="entry name" value="HDAC_I/II"/>
</dbReference>
<dbReference type="AlphaFoldDB" id="A0A9W8B632"/>
<evidence type="ECO:0000256" key="3">
    <source>
        <dbReference type="ARBA" id="ARBA00022491"/>
    </source>
</evidence>
<feature type="region of interest" description="Disordered" evidence="10">
    <location>
        <begin position="449"/>
        <end position="606"/>
    </location>
</feature>
<dbReference type="InterPro" id="IPR037138">
    <property type="entry name" value="His_deacetylse_dom_sf"/>
</dbReference>
<dbReference type="PANTHER" id="PTHR10625">
    <property type="entry name" value="HISTONE DEACETYLASE HDAC1-RELATED"/>
    <property type="match status" value="1"/>
</dbReference>
<comment type="caution">
    <text evidence="12">The sequence shown here is derived from an EMBL/GenBank/DDBJ whole genome shotgun (WGS) entry which is preliminary data.</text>
</comment>
<organism evidence="12 13">
    <name type="scientific">Dimargaris verticillata</name>
    <dbReference type="NCBI Taxonomy" id="2761393"/>
    <lineage>
        <taxon>Eukaryota</taxon>
        <taxon>Fungi</taxon>
        <taxon>Fungi incertae sedis</taxon>
        <taxon>Zoopagomycota</taxon>
        <taxon>Kickxellomycotina</taxon>
        <taxon>Dimargaritomycetes</taxon>
        <taxon>Dimargaritales</taxon>
        <taxon>Dimargaritaceae</taxon>
        <taxon>Dimargaris</taxon>
    </lineage>
</organism>
<sequence length="606" mass="67925">MAESKKRVAYFYDTEVGNYTYGTNHVMKPQRMRMVHNLVVNYGMHKKMEVIRPKRASFKQMTRFHTDDYINFLKTVTPDNIRDYAHHQYRFLSIEDCPVWDGIYEFCSISAGGSIAAANKLNHGEADIAINWGGGLHHAKKSEASGFCYVNDIVLAVLELLRYHQRVVYIDIDVHHGDGVEEAFYTTDRVMSVSFHKYGDFFPGTGELKDTGIGRGKNYAVNVPLRDGVDDESYGFIFQSVMQYVMDFYRPGAVVMQCGTDSLAGDRLGCFNLSMYGHAGCVEFMKKFNVPMVVVGGGGYTIRNVARTWTYETSVLLGMKVDTMLPYHDYYEYYGPDYRLHVPANNMDNHNDRKFLEKIRRHIFETLRQIPHAPSVQVQEVPRDVSSDEEAEDEEAMNADIRISQRQRDARIVPDNEFDSDGNDDLDNDPDLPERRRAFRSMRFDMTYGYEPTAGPAEQAPPGASGDGDGYAADPSMPSSRRFTNGCYPPPDMSPMDAVARMPAASAQPTRNPLASHAGPESYHPLPRPVANGYDAIPPGGGISSDASGTMPSRPPLDPAAMHGYYSPHRDAGYSNTTGYSYPPHQGYPPADGSGGRTYDYYPPPR</sequence>
<dbReference type="InterPro" id="IPR000286">
    <property type="entry name" value="HDACs"/>
</dbReference>
<dbReference type="SUPFAM" id="SSF52768">
    <property type="entry name" value="Arginase/deacetylase"/>
    <property type="match status" value="1"/>
</dbReference>
<evidence type="ECO:0000313" key="13">
    <source>
        <dbReference type="Proteomes" id="UP001151582"/>
    </source>
</evidence>
<evidence type="ECO:0000256" key="2">
    <source>
        <dbReference type="ARBA" id="ARBA00012111"/>
    </source>
</evidence>
<feature type="compositionally biased region" description="Low complexity" evidence="10">
    <location>
        <begin position="460"/>
        <end position="476"/>
    </location>
</feature>
<feature type="compositionally biased region" description="Acidic residues" evidence="10">
    <location>
        <begin position="416"/>
        <end position="431"/>
    </location>
</feature>
<evidence type="ECO:0000256" key="4">
    <source>
        <dbReference type="ARBA" id="ARBA00022801"/>
    </source>
</evidence>
<evidence type="ECO:0000313" key="12">
    <source>
        <dbReference type="EMBL" id="KAJ1984304.1"/>
    </source>
</evidence>
<comment type="subcellular location">
    <subcellularLocation>
        <location evidence="1">Nucleus</location>
    </subcellularLocation>
</comment>
<dbReference type="GO" id="GO:0141221">
    <property type="term" value="F:histone deacetylase activity, hydrolytic mechanism"/>
    <property type="evidence" value="ECO:0007669"/>
    <property type="project" value="UniProtKB-EC"/>
</dbReference>
<dbReference type="InterPro" id="IPR023696">
    <property type="entry name" value="Ureohydrolase_dom_sf"/>
</dbReference>
<feature type="compositionally biased region" description="Acidic residues" evidence="10">
    <location>
        <begin position="387"/>
        <end position="397"/>
    </location>
</feature>
<protein>
    <recommendedName>
        <fullName evidence="2">histone deacetylase</fullName>
        <ecNumber evidence="2">3.5.1.98</ecNumber>
    </recommendedName>
</protein>
<evidence type="ECO:0000256" key="1">
    <source>
        <dbReference type="ARBA" id="ARBA00004123"/>
    </source>
</evidence>
<proteinExistence type="inferred from homology"/>
<dbReference type="InterPro" id="IPR023801">
    <property type="entry name" value="His_deacetylse_dom"/>
</dbReference>
<dbReference type="GO" id="GO:0031507">
    <property type="term" value="P:heterochromatin formation"/>
    <property type="evidence" value="ECO:0007669"/>
    <property type="project" value="TreeGrafter"/>
</dbReference>
<dbReference type="FunFam" id="3.40.800.20:FF:000001">
    <property type="entry name" value="Histone deacetylase"/>
    <property type="match status" value="1"/>
</dbReference>
<reference evidence="12" key="1">
    <citation type="submission" date="2022-07" db="EMBL/GenBank/DDBJ databases">
        <title>Phylogenomic reconstructions and comparative analyses of Kickxellomycotina fungi.</title>
        <authorList>
            <person name="Reynolds N.K."/>
            <person name="Stajich J.E."/>
            <person name="Barry K."/>
            <person name="Grigoriev I.V."/>
            <person name="Crous P."/>
            <person name="Smith M.E."/>
        </authorList>
    </citation>
    <scope>NUCLEOTIDE SEQUENCE</scope>
    <source>
        <strain evidence="12">RSA 567</strain>
    </source>
</reference>
<keyword evidence="7" id="KW-0804">Transcription</keyword>
<keyword evidence="4 12" id="KW-0378">Hydrolase</keyword>
<evidence type="ECO:0000256" key="7">
    <source>
        <dbReference type="ARBA" id="ARBA00023163"/>
    </source>
</evidence>
<dbReference type="OrthoDB" id="1918432at2759"/>
<dbReference type="EC" id="3.5.1.98" evidence="2"/>
<accession>A0A9W8B632</accession>
<dbReference type="PANTHER" id="PTHR10625:SF10">
    <property type="entry name" value="HISTONE DEACETYLASE HDAC1"/>
    <property type="match status" value="1"/>
</dbReference>
<dbReference type="Pfam" id="PF00850">
    <property type="entry name" value="Hist_deacetyl"/>
    <property type="match status" value="1"/>
</dbReference>
<evidence type="ECO:0000256" key="5">
    <source>
        <dbReference type="ARBA" id="ARBA00022853"/>
    </source>
</evidence>
<dbReference type="GO" id="GO:0070210">
    <property type="term" value="C:Rpd3L-Expanded complex"/>
    <property type="evidence" value="ECO:0007669"/>
    <property type="project" value="TreeGrafter"/>
</dbReference>
<dbReference type="Gene3D" id="3.40.800.20">
    <property type="entry name" value="Histone deacetylase domain"/>
    <property type="match status" value="1"/>
</dbReference>
<evidence type="ECO:0000256" key="9">
    <source>
        <dbReference type="ARBA" id="ARBA00061569"/>
    </source>
</evidence>
<keyword evidence="13" id="KW-1185">Reference proteome</keyword>
<dbReference type="PRINTS" id="PR01271">
    <property type="entry name" value="HISDACETLASE"/>
</dbReference>
<keyword evidence="8" id="KW-0539">Nucleus</keyword>
<name>A0A9W8B632_9FUNG</name>
<keyword evidence="6" id="KW-0805">Transcription regulation</keyword>
<feature type="domain" description="Histone deacetylase" evidence="11">
    <location>
        <begin position="25"/>
        <end position="315"/>
    </location>
</feature>
<keyword evidence="5" id="KW-0156">Chromatin regulator</keyword>
<dbReference type="GO" id="GO:0032221">
    <property type="term" value="C:Rpd3S complex"/>
    <property type="evidence" value="ECO:0007669"/>
    <property type="project" value="UniProtKB-ARBA"/>
</dbReference>
<feature type="region of interest" description="Disordered" evidence="10">
    <location>
        <begin position="374"/>
        <end position="434"/>
    </location>
</feature>
<comment type="similarity">
    <text evidence="9">Belongs to the histone deacetylase family. HD Type 1 subfamily.</text>
</comment>
<gene>
    <name evidence="12" type="primary">HDAC2</name>
    <name evidence="12" type="ORF">H4R34_000728</name>
</gene>
<keyword evidence="3" id="KW-0678">Repressor</keyword>
<dbReference type="PRINTS" id="PR01270">
    <property type="entry name" value="HDASUPER"/>
</dbReference>
<evidence type="ECO:0000256" key="6">
    <source>
        <dbReference type="ARBA" id="ARBA00023015"/>
    </source>
</evidence>
<dbReference type="Proteomes" id="UP001151582">
    <property type="component" value="Unassembled WGS sequence"/>
</dbReference>
<dbReference type="EMBL" id="JANBQB010000023">
    <property type="protein sequence ID" value="KAJ1984304.1"/>
    <property type="molecule type" value="Genomic_DNA"/>
</dbReference>
<evidence type="ECO:0000259" key="11">
    <source>
        <dbReference type="Pfam" id="PF00850"/>
    </source>
</evidence>